<feature type="disulfide bond" evidence="12">
    <location>
        <begin position="1008"/>
        <end position="1017"/>
    </location>
</feature>
<feature type="disulfide bond" evidence="13">
    <location>
        <begin position="2068"/>
        <end position="2095"/>
    </location>
</feature>
<feature type="disulfide bond" evidence="12">
    <location>
        <begin position="3355"/>
        <end position="3364"/>
    </location>
</feature>
<feature type="domain" description="EGF-like" evidence="14">
    <location>
        <begin position="1020"/>
        <end position="1056"/>
    </location>
</feature>
<feature type="domain" description="EGF-like" evidence="14">
    <location>
        <begin position="1058"/>
        <end position="1094"/>
    </location>
</feature>
<dbReference type="PROSITE" id="PS50825">
    <property type="entry name" value="HYR"/>
    <property type="match status" value="2"/>
</dbReference>
<feature type="disulfide bond" evidence="13">
    <location>
        <begin position="2746"/>
        <end position="2773"/>
    </location>
</feature>
<feature type="disulfide bond" evidence="12">
    <location>
        <begin position="932"/>
        <end position="941"/>
    </location>
</feature>
<evidence type="ECO:0000259" key="15">
    <source>
        <dbReference type="PROSITE" id="PS50825"/>
    </source>
</evidence>
<feature type="domain" description="Sushi" evidence="16">
    <location>
        <begin position="3247"/>
        <end position="3303"/>
    </location>
</feature>
<evidence type="ECO:0000256" key="1">
    <source>
        <dbReference type="ARBA" id="ARBA00004251"/>
    </source>
</evidence>
<feature type="domain" description="Sushi" evidence="16">
    <location>
        <begin position="2098"/>
        <end position="2155"/>
    </location>
</feature>
<proteinExistence type="predicted"/>
<dbReference type="GO" id="GO:0048056">
    <property type="term" value="P:R3/R4 cell differentiation"/>
    <property type="evidence" value="ECO:0007669"/>
    <property type="project" value="UniProtKB-ARBA"/>
</dbReference>
<feature type="disulfide bond" evidence="13">
    <location>
        <begin position="1719"/>
        <end position="1746"/>
    </location>
</feature>
<dbReference type="InterPro" id="IPR011641">
    <property type="entry name" value="Tyr-kin_ephrin_A/B_rcpt-like"/>
</dbReference>
<dbReference type="PROSITE" id="PS00010">
    <property type="entry name" value="ASX_HYDROXYL"/>
    <property type="match status" value="5"/>
</dbReference>
<feature type="domain" description="EGF-like" evidence="14">
    <location>
        <begin position="944"/>
        <end position="980"/>
    </location>
</feature>
<dbReference type="PROSITE" id="PS00289">
    <property type="entry name" value="PTX_1"/>
    <property type="match status" value="1"/>
</dbReference>
<dbReference type="InterPro" id="IPR030476">
    <property type="entry name" value="Pentaxin_CS"/>
</dbReference>
<dbReference type="InterPro" id="IPR001759">
    <property type="entry name" value="PTX_dom"/>
</dbReference>
<feature type="disulfide bond" evidence="13">
    <location>
        <begin position="149"/>
        <end position="176"/>
    </location>
</feature>
<feature type="disulfide bond" evidence="13">
    <location>
        <begin position="2158"/>
        <end position="2201"/>
    </location>
</feature>
<feature type="disulfide bond" evidence="13">
    <location>
        <begin position="1777"/>
        <end position="1804"/>
    </location>
</feature>
<feature type="disulfide bond" evidence="13">
    <location>
        <begin position="3155"/>
        <end position="3182"/>
    </location>
</feature>
<evidence type="ECO:0000259" key="14">
    <source>
        <dbReference type="PROSITE" id="PS50026"/>
    </source>
</evidence>
<evidence type="ECO:0000256" key="9">
    <source>
        <dbReference type="ARBA" id="ARBA00023136"/>
    </source>
</evidence>
<dbReference type="FunFam" id="2.10.70.10:FF:000011">
    <property type="entry name" value="CUB and sushi domain-containing protein 3 isoform A"/>
    <property type="match status" value="1"/>
</dbReference>
<dbReference type="Pfam" id="PF00354">
    <property type="entry name" value="Pentaxin"/>
    <property type="match status" value="1"/>
</dbReference>
<feature type="domain" description="Sushi" evidence="16">
    <location>
        <begin position="2834"/>
        <end position="2891"/>
    </location>
</feature>
<dbReference type="SUPFAM" id="SSF57184">
    <property type="entry name" value="Growth factor receptor domain"/>
    <property type="match status" value="1"/>
</dbReference>
<dbReference type="CDD" id="cd00033">
    <property type="entry name" value="CCP"/>
    <property type="match status" value="35"/>
</dbReference>
<feature type="domain" description="Sushi" evidence="16">
    <location>
        <begin position="2486"/>
        <end position="2543"/>
    </location>
</feature>
<dbReference type="PROSITE" id="PS01187">
    <property type="entry name" value="EGF_CA"/>
    <property type="match status" value="3"/>
</dbReference>
<feature type="disulfide bond" evidence="13">
    <location>
        <begin position="3217"/>
        <end position="3244"/>
    </location>
</feature>
<dbReference type="SMART" id="SM00179">
    <property type="entry name" value="EGF_CA"/>
    <property type="match status" value="7"/>
</dbReference>
<feature type="disulfide bond" evidence="13">
    <location>
        <begin position="2245"/>
        <end position="2272"/>
    </location>
</feature>
<dbReference type="GO" id="GO:0023052">
    <property type="term" value="P:signaling"/>
    <property type="evidence" value="ECO:0007669"/>
    <property type="project" value="UniProtKB-ARBA"/>
</dbReference>
<feature type="disulfide bond" evidence="13">
    <location>
        <begin position="1951"/>
        <end position="1978"/>
    </location>
</feature>
<feature type="domain" description="Sushi" evidence="16">
    <location>
        <begin position="3008"/>
        <end position="3067"/>
    </location>
</feature>
<feature type="domain" description="Sushi" evidence="16">
    <location>
        <begin position="1865"/>
        <end position="1922"/>
    </location>
</feature>
<feature type="domain" description="Sushi" evidence="16">
    <location>
        <begin position="407"/>
        <end position="470"/>
    </location>
</feature>
<dbReference type="PRINTS" id="PR00010">
    <property type="entry name" value="EGFBLOOD"/>
</dbReference>
<evidence type="ECO:0000313" key="18">
    <source>
        <dbReference type="EMBL" id="KAG8195216.1"/>
    </source>
</evidence>
<dbReference type="GO" id="GO:0007154">
    <property type="term" value="P:cell communication"/>
    <property type="evidence" value="ECO:0007669"/>
    <property type="project" value="UniProtKB-ARBA"/>
</dbReference>
<evidence type="ECO:0000256" key="7">
    <source>
        <dbReference type="ARBA" id="ARBA00022837"/>
    </source>
</evidence>
<evidence type="ECO:0000256" key="3">
    <source>
        <dbReference type="ARBA" id="ARBA00022536"/>
    </source>
</evidence>
<feature type="domain" description="Sushi" evidence="16">
    <location>
        <begin position="3126"/>
        <end position="3184"/>
    </location>
</feature>
<name>A0AAV6VGP5_9ARAC</name>
<comment type="caution">
    <text evidence="12">Lacks conserved residue(s) required for the propagation of feature annotation.</text>
</comment>
<feature type="disulfide bond" evidence="13">
    <location>
        <begin position="2572"/>
        <end position="2599"/>
    </location>
</feature>
<feature type="domain" description="Sushi" evidence="16">
    <location>
        <begin position="2776"/>
        <end position="2833"/>
    </location>
</feature>
<dbReference type="InterPro" id="IPR000742">
    <property type="entry name" value="EGF"/>
</dbReference>
<feature type="disulfide bond" evidence="13">
    <location>
        <begin position="1423"/>
        <end position="1450"/>
    </location>
</feature>
<dbReference type="Pfam" id="PF12661">
    <property type="entry name" value="hEGF"/>
    <property type="match status" value="1"/>
</dbReference>
<comment type="caution">
    <text evidence="18">The sequence shown here is derived from an EMBL/GenBank/DDBJ whole genome shotgun (WGS) entry which is preliminary data.</text>
</comment>
<dbReference type="Pfam" id="PF07699">
    <property type="entry name" value="Ephrin_rec_like"/>
    <property type="match status" value="3"/>
</dbReference>
<dbReference type="SUPFAM" id="SSF57196">
    <property type="entry name" value="EGF/Laminin"/>
    <property type="match status" value="7"/>
</dbReference>
<dbReference type="FunFam" id="2.10.25.10:FF:000109">
    <property type="entry name" value="Notch homolog 4, [Drosophila]"/>
    <property type="match status" value="1"/>
</dbReference>
<feature type="disulfide bond" evidence="13">
    <location>
        <begin position="2514"/>
        <end position="2541"/>
    </location>
</feature>
<feature type="disulfide bond" evidence="13">
    <location>
        <begin position="1835"/>
        <end position="1862"/>
    </location>
</feature>
<dbReference type="Gene3D" id="2.60.120.200">
    <property type="match status" value="1"/>
</dbReference>
<dbReference type="Gene3D" id="2.10.50.10">
    <property type="entry name" value="Tumor Necrosis Factor Receptor, subunit A, domain 2"/>
    <property type="match status" value="3"/>
</dbReference>
<keyword evidence="3 12" id="KW-0245">EGF-like domain</keyword>
<comment type="subcellular location">
    <subcellularLocation>
        <location evidence="1">Cell membrane</location>
        <topology evidence="1">Single-pass type I membrane protein</topology>
    </subcellularLocation>
</comment>
<evidence type="ECO:0008006" key="20">
    <source>
        <dbReference type="Google" id="ProtNLM"/>
    </source>
</evidence>
<feature type="domain" description="Sushi" evidence="16">
    <location>
        <begin position="2275"/>
        <end position="2332"/>
    </location>
</feature>
<feature type="domain" description="Sushi" evidence="16">
    <location>
        <begin position="1575"/>
        <end position="1632"/>
    </location>
</feature>
<feature type="domain" description="Sushi" evidence="16">
    <location>
        <begin position="2602"/>
        <end position="2659"/>
    </location>
</feature>
<feature type="disulfide bond" evidence="12">
    <location>
        <begin position="3337"/>
        <end position="3347"/>
    </location>
</feature>
<feature type="domain" description="HYR" evidence="15">
    <location>
        <begin position="327"/>
        <end position="406"/>
    </location>
</feature>
<feature type="domain" description="Sushi" evidence="16">
    <location>
        <begin position="2892"/>
        <end position="2949"/>
    </location>
</feature>
<reference evidence="18 19" key="1">
    <citation type="journal article" date="2022" name="Nat. Ecol. Evol.">
        <title>A masculinizing supergene underlies an exaggerated male reproductive morph in a spider.</title>
        <authorList>
            <person name="Hendrickx F."/>
            <person name="De Corte Z."/>
            <person name="Sonet G."/>
            <person name="Van Belleghem S.M."/>
            <person name="Kostlbacher S."/>
            <person name="Vangestel C."/>
        </authorList>
    </citation>
    <scope>NUCLEOTIDE SEQUENCE [LARGE SCALE GENOMIC DNA]</scope>
    <source>
        <strain evidence="18">W744_W776</strain>
    </source>
</reference>
<protein>
    <recommendedName>
        <fullName evidence="20">Sushi, von Willebrand factor type A, EGF and pentraxin domain-containing protein 1</fullName>
    </recommendedName>
</protein>
<feature type="disulfide bond" evidence="13">
    <location>
        <begin position="1893"/>
        <end position="1920"/>
    </location>
</feature>
<keyword evidence="11" id="KW-0325">Glycoprotein</keyword>
<organism evidence="18 19">
    <name type="scientific">Oedothorax gibbosus</name>
    <dbReference type="NCBI Taxonomy" id="931172"/>
    <lineage>
        <taxon>Eukaryota</taxon>
        <taxon>Metazoa</taxon>
        <taxon>Ecdysozoa</taxon>
        <taxon>Arthropoda</taxon>
        <taxon>Chelicerata</taxon>
        <taxon>Arachnida</taxon>
        <taxon>Araneae</taxon>
        <taxon>Araneomorphae</taxon>
        <taxon>Entelegynae</taxon>
        <taxon>Araneoidea</taxon>
        <taxon>Linyphiidae</taxon>
        <taxon>Erigoninae</taxon>
        <taxon>Oedothorax</taxon>
    </lineage>
</organism>
<dbReference type="Pfam" id="PF00084">
    <property type="entry name" value="Sushi"/>
    <property type="match status" value="36"/>
</dbReference>
<dbReference type="SMART" id="SM01411">
    <property type="entry name" value="Ephrin_rec_like"/>
    <property type="match status" value="4"/>
</dbReference>
<dbReference type="FunFam" id="2.60.120.200:FF:000012">
    <property type="entry name" value="neuronal pentraxin receptor"/>
    <property type="match status" value="1"/>
</dbReference>
<dbReference type="FunFam" id="2.10.25.10:FF:000012">
    <property type="entry name" value="Delta-like protein"/>
    <property type="match status" value="1"/>
</dbReference>
<feature type="disulfide bond" evidence="13">
    <location>
        <begin position="2010"/>
        <end position="2037"/>
    </location>
</feature>
<feature type="disulfide bond" evidence="12">
    <location>
        <begin position="1122"/>
        <end position="1131"/>
    </location>
</feature>
<dbReference type="InterPro" id="IPR001881">
    <property type="entry name" value="EGF-like_Ca-bd_dom"/>
</dbReference>
<feature type="domain" description="Sushi" evidence="16">
    <location>
        <begin position="2217"/>
        <end position="2274"/>
    </location>
</feature>
<feature type="disulfide bond" evidence="13">
    <location>
        <begin position="1545"/>
        <end position="1572"/>
    </location>
</feature>
<evidence type="ECO:0000256" key="10">
    <source>
        <dbReference type="ARBA" id="ARBA00023157"/>
    </source>
</evidence>
<feature type="disulfide bond" evidence="12">
    <location>
        <begin position="1046"/>
        <end position="1055"/>
    </location>
</feature>
<evidence type="ECO:0000259" key="17">
    <source>
        <dbReference type="PROSITE" id="PS51828"/>
    </source>
</evidence>
<keyword evidence="7" id="KW-0106">Calcium</keyword>
<keyword evidence="13" id="KW-0768">Sushi</keyword>
<keyword evidence="5" id="KW-0732">Signal</keyword>
<dbReference type="Pfam" id="PF02494">
    <property type="entry name" value="HYR"/>
    <property type="match status" value="2"/>
</dbReference>
<evidence type="ECO:0000256" key="13">
    <source>
        <dbReference type="PROSITE-ProRule" id="PRU00302"/>
    </source>
</evidence>
<dbReference type="GO" id="GO:0016318">
    <property type="term" value="P:ommatidial rotation"/>
    <property type="evidence" value="ECO:0007669"/>
    <property type="project" value="UniProtKB-ARBA"/>
</dbReference>
<feature type="disulfide bond" evidence="13">
    <location>
        <begin position="2456"/>
        <end position="2483"/>
    </location>
</feature>
<feature type="domain" description="Sushi" evidence="16">
    <location>
        <begin position="59"/>
        <end position="118"/>
    </location>
</feature>
<dbReference type="EMBL" id="JAFNEN010000091">
    <property type="protein sequence ID" value="KAG8195216.1"/>
    <property type="molecule type" value="Genomic_DNA"/>
</dbReference>
<keyword evidence="4" id="KW-0812">Transmembrane</keyword>
<evidence type="ECO:0000256" key="11">
    <source>
        <dbReference type="ARBA" id="ARBA00023180"/>
    </source>
</evidence>
<evidence type="ECO:0000256" key="4">
    <source>
        <dbReference type="ARBA" id="ARBA00022692"/>
    </source>
</evidence>
<keyword evidence="19" id="KW-1185">Reference proteome</keyword>
<feature type="disulfide bond" evidence="12">
    <location>
        <begin position="970"/>
        <end position="979"/>
    </location>
</feature>
<feature type="domain" description="Sushi" evidence="16">
    <location>
        <begin position="1981"/>
        <end position="2039"/>
    </location>
</feature>
<feature type="domain" description="Sushi" evidence="16">
    <location>
        <begin position="1395"/>
        <end position="1452"/>
    </location>
</feature>
<dbReference type="InterPro" id="IPR018097">
    <property type="entry name" value="EGF_Ca-bd_CS"/>
</dbReference>
<dbReference type="FunFam" id="2.10.25.10:FF:000391">
    <property type="entry name" value="Weary, isoform C"/>
    <property type="match status" value="1"/>
</dbReference>
<dbReference type="InterPro" id="IPR051277">
    <property type="entry name" value="SEZ6_CSMD_C4BPB_Regulators"/>
</dbReference>
<dbReference type="SMART" id="SM00159">
    <property type="entry name" value="PTX"/>
    <property type="match status" value="1"/>
</dbReference>
<feature type="disulfide bond" evidence="13">
    <location>
        <begin position="1603"/>
        <end position="1630"/>
    </location>
</feature>
<feature type="domain" description="EGF-like" evidence="14">
    <location>
        <begin position="906"/>
        <end position="942"/>
    </location>
</feature>
<feature type="domain" description="Pentraxin (PTX)" evidence="17">
    <location>
        <begin position="1137"/>
        <end position="1336"/>
    </location>
</feature>
<dbReference type="Pfam" id="PF00008">
    <property type="entry name" value="EGF"/>
    <property type="match status" value="5"/>
</dbReference>
<feature type="disulfide bond" evidence="13">
    <location>
        <begin position="3038"/>
        <end position="3065"/>
    </location>
</feature>
<dbReference type="PANTHER" id="PTHR45656:SF4">
    <property type="entry name" value="PROTEIN CBR-CLEC-78"/>
    <property type="match status" value="1"/>
</dbReference>
<dbReference type="PROSITE" id="PS50026">
    <property type="entry name" value="EGF_3"/>
    <property type="match status" value="7"/>
</dbReference>
<dbReference type="InterPro" id="IPR003410">
    <property type="entry name" value="HYR_dom"/>
</dbReference>
<dbReference type="SMART" id="SM00181">
    <property type="entry name" value="EGF"/>
    <property type="match status" value="8"/>
</dbReference>
<feature type="domain" description="Sushi" evidence="16">
    <location>
        <begin position="1633"/>
        <end position="1690"/>
    </location>
</feature>
<feature type="domain" description="Sushi" evidence="16">
    <location>
        <begin position="2391"/>
        <end position="2485"/>
    </location>
</feature>
<evidence type="ECO:0000313" key="19">
    <source>
        <dbReference type="Proteomes" id="UP000827092"/>
    </source>
</evidence>
<dbReference type="PROSITE" id="PS00022">
    <property type="entry name" value="EGF_1"/>
    <property type="match status" value="7"/>
</dbReference>
<feature type="disulfide bond" evidence="12">
    <location>
        <begin position="1084"/>
        <end position="1093"/>
    </location>
</feature>
<dbReference type="FunFam" id="2.10.25.10:FF:000004">
    <property type="entry name" value="Neurogenic locus notch 1"/>
    <property type="match status" value="2"/>
</dbReference>
<keyword evidence="10 12" id="KW-1015">Disulfide bond</keyword>
<feature type="domain" description="Sushi" evidence="16">
    <location>
        <begin position="3068"/>
        <end position="3125"/>
    </location>
</feature>
<feature type="domain" description="Sushi" evidence="16">
    <location>
        <begin position="1453"/>
        <end position="1512"/>
    </location>
</feature>
<feature type="domain" description="Sushi" evidence="16">
    <location>
        <begin position="179"/>
        <end position="243"/>
    </location>
</feature>
<feature type="disulfide bond" evidence="13">
    <location>
        <begin position="2688"/>
        <end position="2715"/>
    </location>
</feature>
<feature type="domain" description="Sushi" evidence="16">
    <location>
        <begin position="1691"/>
        <end position="1748"/>
    </location>
</feature>
<feature type="domain" description="Sushi" evidence="16">
    <location>
        <begin position="1513"/>
        <end position="1574"/>
    </location>
</feature>
<dbReference type="SUPFAM" id="SSF49899">
    <property type="entry name" value="Concanavalin A-like lectins/glucanases"/>
    <property type="match status" value="1"/>
</dbReference>
<feature type="domain" description="Sushi" evidence="16">
    <location>
        <begin position="1807"/>
        <end position="1864"/>
    </location>
</feature>
<dbReference type="PANTHER" id="PTHR45656">
    <property type="entry name" value="PROTEIN CBR-CLEC-78"/>
    <property type="match status" value="1"/>
</dbReference>
<dbReference type="GO" id="GO:0005886">
    <property type="term" value="C:plasma membrane"/>
    <property type="evidence" value="ECO:0007669"/>
    <property type="project" value="UniProtKB-SubCell"/>
</dbReference>
<feature type="domain" description="Sushi" evidence="16">
    <location>
        <begin position="2950"/>
        <end position="3007"/>
    </location>
</feature>
<feature type="disulfide bond" evidence="13">
    <location>
        <begin position="2303"/>
        <end position="2330"/>
    </location>
</feature>
<feature type="domain" description="EGF-like" evidence="14">
    <location>
        <begin position="1096"/>
        <end position="1132"/>
    </location>
</feature>
<dbReference type="Gene3D" id="2.10.70.10">
    <property type="entry name" value="Complement Module, domain 1"/>
    <property type="match status" value="36"/>
</dbReference>
<dbReference type="Proteomes" id="UP000827092">
    <property type="component" value="Unassembled WGS sequence"/>
</dbReference>
<feature type="disulfide bond" evidence="13">
    <location>
        <begin position="1661"/>
        <end position="1688"/>
    </location>
</feature>
<feature type="disulfide bond" evidence="13">
    <location>
        <begin position="2630"/>
        <end position="2657"/>
    </location>
</feature>
<dbReference type="InterPro" id="IPR013032">
    <property type="entry name" value="EGF-like_CS"/>
</dbReference>
<feature type="disulfide bond" evidence="13">
    <location>
        <begin position="2361"/>
        <end position="2388"/>
    </location>
</feature>
<feature type="disulfide bond" evidence="13">
    <location>
        <begin position="2126"/>
        <end position="2153"/>
    </location>
</feature>
<feature type="disulfide bond" evidence="13">
    <location>
        <begin position="2862"/>
        <end position="2889"/>
    </location>
</feature>
<dbReference type="PROSITE" id="PS01186">
    <property type="entry name" value="EGF_2"/>
    <property type="match status" value="6"/>
</dbReference>
<dbReference type="InterPro" id="IPR013320">
    <property type="entry name" value="ConA-like_dom_sf"/>
</dbReference>
<feature type="disulfide bond" evidence="13">
    <location>
        <begin position="2978"/>
        <end position="3005"/>
    </location>
</feature>
<feature type="disulfide bond" evidence="13">
    <location>
        <begin position="89"/>
        <end position="116"/>
    </location>
</feature>
<dbReference type="GO" id="GO:0005509">
    <property type="term" value="F:calcium ion binding"/>
    <property type="evidence" value="ECO:0007669"/>
    <property type="project" value="InterPro"/>
</dbReference>
<feature type="domain" description="EGF-like" evidence="14">
    <location>
        <begin position="3333"/>
        <end position="3365"/>
    </location>
</feature>
<dbReference type="InterPro" id="IPR000152">
    <property type="entry name" value="EGF-type_Asp/Asn_hydroxyl_site"/>
</dbReference>
<feature type="domain" description="Sushi" evidence="16">
    <location>
        <begin position="2040"/>
        <end position="2097"/>
    </location>
</feature>
<feature type="domain" description="Sushi" evidence="16">
    <location>
        <begin position="1749"/>
        <end position="1806"/>
    </location>
</feature>
<feature type="domain" description="Sushi" evidence="16">
    <location>
        <begin position="3185"/>
        <end position="3246"/>
    </location>
</feature>
<keyword evidence="2" id="KW-1003">Cell membrane</keyword>
<keyword evidence="6" id="KW-0677">Repeat</keyword>
<dbReference type="SMART" id="SM00032">
    <property type="entry name" value="CCP"/>
    <property type="match status" value="37"/>
</dbReference>
<keyword evidence="8" id="KW-1133">Transmembrane helix</keyword>
<dbReference type="GO" id="GO:0050769">
    <property type="term" value="P:positive regulation of neurogenesis"/>
    <property type="evidence" value="ECO:0007669"/>
    <property type="project" value="UniProtKB-ARBA"/>
</dbReference>
<dbReference type="InterPro" id="IPR009030">
    <property type="entry name" value="Growth_fac_rcpt_cys_sf"/>
</dbReference>
<dbReference type="InterPro" id="IPR035976">
    <property type="entry name" value="Sushi/SCR/CCP_sf"/>
</dbReference>
<keyword evidence="9" id="KW-0472">Membrane</keyword>
<dbReference type="CDD" id="cd00054">
    <property type="entry name" value="EGF_CA"/>
    <property type="match status" value="7"/>
</dbReference>
<evidence type="ECO:0000259" key="16">
    <source>
        <dbReference type="PROSITE" id="PS50923"/>
    </source>
</evidence>
<feature type="domain" description="EGF-like" evidence="14">
    <location>
        <begin position="982"/>
        <end position="1018"/>
    </location>
</feature>
<dbReference type="PROSITE" id="PS50923">
    <property type="entry name" value="SUSHI"/>
    <property type="match status" value="37"/>
</dbReference>
<feature type="domain" description="Sushi" evidence="16">
    <location>
        <begin position="2718"/>
        <end position="2775"/>
    </location>
</feature>
<accession>A0AAV6VGP5</accession>
<dbReference type="PROSITE" id="PS51828">
    <property type="entry name" value="PTX_2"/>
    <property type="match status" value="1"/>
</dbReference>
<evidence type="ECO:0000256" key="5">
    <source>
        <dbReference type="ARBA" id="ARBA00022729"/>
    </source>
</evidence>
<dbReference type="FunFam" id="2.10.50.10:FF:000018">
    <property type="entry name" value="Sushi, von Willebrand factor type A, EGF and pentraxin domain-containing 1"/>
    <property type="match status" value="2"/>
</dbReference>
<dbReference type="PRINTS" id="PR00895">
    <property type="entry name" value="PENTAXIN"/>
</dbReference>
<feature type="domain" description="Sushi" evidence="16">
    <location>
        <begin position="1923"/>
        <end position="1980"/>
    </location>
</feature>
<dbReference type="FunFam" id="2.10.25.10:FF:000327">
    <property type="entry name" value="neurogenic locus notch homolog protein 4"/>
    <property type="match status" value="1"/>
</dbReference>
<feature type="domain" description="Sushi" evidence="16">
    <location>
        <begin position="2333"/>
        <end position="2390"/>
    </location>
</feature>
<evidence type="ECO:0000256" key="6">
    <source>
        <dbReference type="ARBA" id="ARBA00022737"/>
    </source>
</evidence>
<feature type="disulfide bond" evidence="13">
    <location>
        <begin position="1483"/>
        <end position="1510"/>
    </location>
</feature>
<evidence type="ECO:0000256" key="12">
    <source>
        <dbReference type="PROSITE-ProRule" id="PRU00076"/>
    </source>
</evidence>
<feature type="domain" description="Sushi" evidence="16">
    <location>
        <begin position="2156"/>
        <end position="2216"/>
    </location>
</feature>
<feature type="disulfide bond" evidence="13">
    <location>
        <begin position="3096"/>
        <end position="3123"/>
    </location>
</feature>
<dbReference type="SUPFAM" id="SSF57535">
    <property type="entry name" value="Complement control module/SCR domain"/>
    <property type="match status" value="37"/>
</dbReference>
<gene>
    <name evidence="18" type="ORF">JTE90_027957</name>
</gene>
<evidence type="ECO:0000256" key="2">
    <source>
        <dbReference type="ARBA" id="ARBA00022475"/>
    </source>
</evidence>
<feature type="disulfide bond" evidence="13">
    <location>
        <begin position="1365"/>
        <end position="1392"/>
    </location>
</feature>
<feature type="domain" description="Sushi" evidence="16">
    <location>
        <begin position="2544"/>
        <end position="2601"/>
    </location>
</feature>
<dbReference type="InterPro" id="IPR000436">
    <property type="entry name" value="Sushi_SCR_CCP_dom"/>
</dbReference>
<feature type="domain" description="Sushi" evidence="16">
    <location>
        <begin position="119"/>
        <end position="178"/>
    </location>
</feature>
<dbReference type="Gene3D" id="2.10.25.10">
    <property type="entry name" value="Laminin"/>
    <property type="match status" value="8"/>
</dbReference>
<evidence type="ECO:0000256" key="8">
    <source>
        <dbReference type="ARBA" id="ARBA00022989"/>
    </source>
</evidence>
<sequence length="3376" mass="369755">MIFLACPAGTYRPTTSPGDVSSCIPCPDMNQVSLPGSTSLDQCLCKTGFQKVGKKCVVLECPPLEAPEHGYFVNGGCSRVFNAACGIRCDSGYKLKGSSIRLCAENGSWTGEEPTCEMKTCPAMSPPRYGSMSCSTPDNVFETECTFSCDHGYTLVGSKKRTCLAISLWDGLQALCRPVSCPPLKTIPNAIVVPSKCTKGKSSFNDECAYECKPGFQLDGPASRACAENGDWSAPEVTSACVDVEPPTIKCPEDIVVNSDENDASAVVEWPIPYTMDNSGEPVALTVIPAIVSPRRFFIGTALVVYAAEDRARNKAKCNFTVTVRDVQPPTVDRCWSPATYLSRVLPVTVTWEEPIFSDNCGKEVQVWKSHEKPAAFPLGTTSVVYEVKDEAGNNNTCVITVTVREHACVFPSDPVNGKANCTEAENGVFCSLTCNEGYGFAMKTPKFYFCAYDGIWQPQEYLPFPDCSITFFSNSIYKIGTVSVASDGLSCDDNFLLTQLEKHLERKISNRVGLVCRNNVICEVGNMIAECDDLKDRLEEESNSIFYRRRRSTNLNSTHNIHRHKRNLPQPHILAKSRAMNHSIGFTQHSDPHFLDHPEILKDVAGDLYVTEDSSSGVEVGGSLVRSRADLKPDVMLATQPVGNKIELGFELKGKIAETSEERREQNSLMHSVQEAMQFLQDAAFTGELDISLGNNRLHVEYVKFDEDEPLFVCEQGTVAQGNICLKCPVGTHFNVIVEKCEACPQGTYQFQEGQFSCLVCPDRTSTTAGQSKSVGECKAQCLPGTFSETGLEPCETCPIGQFQPTYAQQNCLPCPLGTTTQRRGVRSLTECKLPCPPGEVSRIGLQPCFPCPDGFFQPHKGERSCFRCPGNAKTGMQGAKDKSACEGMSSDAAARPLPVSAELTINDCFSVPCLNGASCEALEIGFLCICQPGYTGIYCEIEIDECESTPCLNGGSCQDEINAYKCFCPPGYSGEHCEIDVDDCHFQPCFNGATCYDNVNGFQCKCPAGFVGPLCQYNIDECISNPCQNDGFCVDLIANYSCDCMLGFEGRNCEINIDDCAGSPCKNNATCVDDVMLFKCECLLGYEGTLCEVDINECQPQPCMNGATCIDKVAGFKCLCPPSYIGDLCETELSSDFLLNFPNSGIMDFVQLDYLPRELSEVTLCFWMRTRDKLNYGTPVSYATDEADNLLTLTDYSGFVLYVNMEKVVTDVTANDGQWHHICITWSSTHGTWTLYKDGTARDSGIGLAPNTYIPMSGTLILGQEQDKRAAGFSTPESFVGTMTLLNIWDYVMAPGDIASLMTRCDKYHGNVRSWADFLAGVKGRVENTDSHFCGGCIPPDSPLNGEVAINGKKTEARLSYTCNPGYEINGESERKCLASGNWSAGEPKCDRISCGFPGYISNGYINGRQYYFQDIIQYVCNPGYRLSGESTRTCQVDHNWSGNTPKCEEILCLPPKTIHNGLVVSPQPSYRLGHRIQITCDDGYKLDGSGTLTCSSKGQWNDSLPTCQPRSCESPPRVPHGHLVDHVGDDTMDVGTVVKYECDAGFEMAESGEMHCELKNRWVGDLPRCERVSCPTPAAVAHGSIEGKEYKFGAMIKYKCDQGYELQGTSFSVCQANKTWSYDLPSCKPVSCGWLENPEYGGMEITEVTYGSVVKYYCHSGYELQGVRSRKCRSNGEWSSEAPTCVPVSCSQPESISNGRYSGSDWTVGNTVTYSCNPGYILIGEVDRVCLETGQWLHDVPSCEPVECPTPEDIEHGRWKSDGHRFGQRVSYACDEGYQVAGQTVRVCMEDQKWEPGPPECRPVACGPLPTGENIVQEVTSLVFRGRATYSCREGFRLDGPRTRECLATGKWSGHDPNCEVIRCPDPLKVSHAYLIYSDNRYGSGVEYYCDEGYKLIGPVQRLCTAIGEWAGPEPQCVQIRCVMPPPLADGDMTSHDTTYRSLVQYECHKGFELKGSAERVCLSDETWSGVDPVCIAIRCNMDGLKLDNGRILGDSNIVGSTIQYECDVGYQMMGVTARTCLEEKKWSGEEPHCEKVVCPMPVAPQNGEIAWRGHSFGDTVTITCHEGHHLVGDKTKSCLPDGVWSGEGSTCEPVECVPLPPLPHGRINVKAPYFGGKTEYACDPGYRLKGARKRVCRADKTWSEREPICQLIVCPDPPSVQNGFSVSPKENHTVGAAVEYACRKGYNLEYQMPRLTCNAQGKWTGLQPICRIVQCPKPPTLKFGYIDGKNYSFGNTIHFTCNVGWKLIGENALTCASNGKWSGPFPSCEGTLCPDPNHIENGHISASDFTNGAIITYDCLKGHTLIGTAEHRCQNDNTWSGKPPTCKPVTCNAPRNISNGKYEGGVFEYGKHVVYKCDVGYELHGASALTCQEDRHWNADPPVCEQISCPLPDPLPHGEVLVHSFSQGVTGREVQVWPLDDPRGDITIDGKTMLEAARSNIFHLGDEVMYRCSTGYKLQGNVTRICQEDGTWSDESPRCKPVSCRAPENIMLGEMAYTSIVFMAEVNYNCEAGYKLQGPSTRKCQANATWSFGVPSCQPIVCPLVQNIPHGHAKWNSSRYGAATTYECSPGYKIIGEPVRLCLLSGAWSGEEPQCIVRECGPLPPFDNGWIEAEGLIVGSTATYHCNDGYELEGTMTRSCLINESWSLIPPKCKLVSCMPPLDIDHGYVEVSNITFGSSVKYSCDFGYEIEGNAELLCSANKMWSHAVPKCQPLPCSRPIPPNHGTVLFRELVVESSVQFSCIEGYEMHGFSNSTCLTNQTWDTDPPTCKIISCPIIKTLKHGKVNGTTFMYGSKLQFKCNPKYKIDGPEDIICTSTKKWSKPAPKCKRYLCDVPEAVPNSNVTVGPYVVGQTIQYFCDNGYVMEGNGTRMCDNHGHWEGLEPKCHPVDCGIPPSVNNSQFVTEGGWILGGKVTFDCEYGYQLKGPVSVTCGSDGHWTSLPTCEVVNCDSPPSIDNGMVEVSNMPGLSEATYSCEKGYKLRGTPKHFCILNDEWNVTDTYCELILCGEPSSIAFGKIVVPVKHATVGTRGTYHCFPGFRIVGSSGVECSWRGLWEGKTPHCVPVACPTPQAPEHGIVEGDDFSFQSAVLYTCDKGYQIFGRDERFCLEDGTWSGEVPLCRKISCGQLDAPDNGYVLQDVSGHYGDRIRFACHKGYEMVGSDTARCLESGKWDKAAPKCTGVTCGPLKQFPSHVVAFEFNEEKFAIGDKLHYTCEPGFKAFGDMSSDCLSNGSWSLPTGVCKRMACGRPRTNTGAILLGMSYQYRDNLVVVCPPGTKVKGKKILTCTGSGQWDGTAACEGMCTRPCLNGGACVPPGLCSCPSGFVGDVCQHAVCILPCLNGGTCIGPYKCQCKDGFTGSRCQIATSFKRRMYG</sequence>
<feature type="domain" description="Sushi" evidence="16">
    <location>
        <begin position="2660"/>
        <end position="2717"/>
    </location>
</feature>
<feature type="domain" description="HYR" evidence="15">
    <location>
        <begin position="242"/>
        <end position="326"/>
    </location>
</feature>
<feature type="disulfide bond" evidence="13">
    <location>
        <begin position="2804"/>
        <end position="2831"/>
    </location>
</feature>
<feature type="domain" description="Sushi" evidence="16">
    <location>
        <begin position="1337"/>
        <end position="1394"/>
    </location>
</feature>